<feature type="domain" description="Histidine kinase/HSP90-like ATPase" evidence="5">
    <location>
        <begin position="598"/>
        <end position="691"/>
    </location>
</feature>
<feature type="transmembrane region" description="Helical" evidence="4">
    <location>
        <begin position="79"/>
        <end position="102"/>
    </location>
</feature>
<keyword evidence="4" id="KW-0812">Transmembrane</keyword>
<organism evidence="6 7">
    <name type="scientific">Nonomuraea harbinensis</name>
    <dbReference type="NCBI Taxonomy" id="1286938"/>
    <lineage>
        <taxon>Bacteria</taxon>
        <taxon>Bacillati</taxon>
        <taxon>Actinomycetota</taxon>
        <taxon>Actinomycetes</taxon>
        <taxon>Streptosporangiales</taxon>
        <taxon>Streptosporangiaceae</taxon>
        <taxon>Nonomuraea</taxon>
    </lineage>
</organism>
<feature type="transmembrane region" description="Helical" evidence="4">
    <location>
        <begin position="148"/>
        <end position="168"/>
    </location>
</feature>
<dbReference type="RefSeq" id="WP_219548712.1">
    <property type="nucleotide sequence ID" value="NZ_JAHKRN010000042.1"/>
</dbReference>
<reference evidence="7" key="1">
    <citation type="journal article" date="2019" name="Int. J. Syst. Evol. Microbiol.">
        <title>The Global Catalogue of Microorganisms (GCM) 10K type strain sequencing project: providing services to taxonomists for standard genome sequencing and annotation.</title>
        <authorList>
            <consortium name="The Broad Institute Genomics Platform"/>
            <consortium name="The Broad Institute Genome Sequencing Center for Infectious Disease"/>
            <person name="Wu L."/>
            <person name="Ma J."/>
        </authorList>
    </citation>
    <scope>NUCLEOTIDE SEQUENCE [LARGE SCALE GENOMIC DNA]</scope>
    <source>
        <strain evidence="7">CGMCC 4.7106</strain>
    </source>
</reference>
<dbReference type="Pfam" id="PF07730">
    <property type="entry name" value="HisKA_3"/>
    <property type="match status" value="1"/>
</dbReference>
<feature type="transmembrane region" description="Helical" evidence="4">
    <location>
        <begin position="20"/>
        <end position="41"/>
    </location>
</feature>
<evidence type="ECO:0000256" key="4">
    <source>
        <dbReference type="SAM" id="Phobius"/>
    </source>
</evidence>
<evidence type="ECO:0000256" key="1">
    <source>
        <dbReference type="ARBA" id="ARBA00022679"/>
    </source>
</evidence>
<sequence length="704" mass="74659">MRTVKADGGGAPGAGRVRAWVSVVLAVLSVSLTVAGTAIQLSLPEEWSPWPPLAPDHGAGLTFPLIGAFLIAHRPRLKLAWLMCAGGLGCAVNVMVTGLQFAQASAGDLESAGWLRILAVVGWIVGACALGILTPLLSPDDRLPSRRWLPVAITGVAATVVEGVRTIARPTPPASTYRWPEVIPNPLAIEALAPYQGVLTRSLTLLINACVVLALISLLVRLRHASPAARRQIAWPLSAFVVYTVFVLLGEAYWLPATIWTGLLPVTIAFAVLQYRLYGIDTVISRTVIATGLIAAVGGAYFGTGALAALLVSGYDQVAGLAAALVTGVFFQPLRTRLRRLTDVMLYGRHGQPEELARRLAREVGETEPVNALAAVTAVVHDGLGVTGVVVEVGTEVGTEAGTEVGTEVGTEAGAAGMRVELGTTGPDPRAVPLVWHGEPVGRMLIGPPGPRRFSAAYTERLISTATVHVADVAHAVLMTADLQRSREHILNAREEERRRLRRDLHDGLGQALTNMSMSLTMAQLRLREVPSTADRMLRDLRGSMDSVSQEVRELVYGLRPPSLDDLGLLGAVRALAAEPGPPVQVEVEGETRDLPAAVEVAAYRIAQEALTNVRKHADATRIVVTLACSEHALVVRVRDDGKGLTGHQRSGVGFASMRERAAELGGTCRITQAPLTGPGTQVEATFPLPKPSDVGEAGVKPRW</sequence>
<dbReference type="EMBL" id="JBHSNW010000003">
    <property type="protein sequence ID" value="MFC5815183.1"/>
    <property type="molecule type" value="Genomic_DNA"/>
</dbReference>
<feature type="transmembrane region" description="Helical" evidence="4">
    <location>
        <begin position="290"/>
        <end position="312"/>
    </location>
</feature>
<keyword evidence="1" id="KW-0808">Transferase</keyword>
<evidence type="ECO:0000259" key="5">
    <source>
        <dbReference type="SMART" id="SM00387"/>
    </source>
</evidence>
<dbReference type="SMART" id="SM00387">
    <property type="entry name" value="HATPase_c"/>
    <property type="match status" value="1"/>
</dbReference>
<accession>A0ABW1BR79</accession>
<dbReference type="InterPro" id="IPR050482">
    <property type="entry name" value="Sensor_HK_TwoCompSys"/>
</dbReference>
<gene>
    <name evidence="6" type="ORF">ACFPUY_08825</name>
</gene>
<name>A0ABW1BR79_9ACTN</name>
<feature type="transmembrane region" description="Helical" evidence="4">
    <location>
        <begin position="259"/>
        <end position="278"/>
    </location>
</feature>
<proteinExistence type="predicted"/>
<dbReference type="Proteomes" id="UP001596096">
    <property type="component" value="Unassembled WGS sequence"/>
</dbReference>
<evidence type="ECO:0000256" key="2">
    <source>
        <dbReference type="ARBA" id="ARBA00022777"/>
    </source>
</evidence>
<feature type="transmembrane region" description="Helical" evidence="4">
    <location>
        <begin position="234"/>
        <end position="253"/>
    </location>
</feature>
<feature type="transmembrane region" description="Helical" evidence="4">
    <location>
        <begin position="203"/>
        <end position="222"/>
    </location>
</feature>
<keyword evidence="2 6" id="KW-0418">Kinase</keyword>
<dbReference type="InterPro" id="IPR003594">
    <property type="entry name" value="HATPase_dom"/>
</dbReference>
<dbReference type="Pfam" id="PF02518">
    <property type="entry name" value="HATPase_c"/>
    <property type="match status" value="1"/>
</dbReference>
<evidence type="ECO:0000313" key="7">
    <source>
        <dbReference type="Proteomes" id="UP001596096"/>
    </source>
</evidence>
<feature type="transmembrane region" description="Helical" evidence="4">
    <location>
        <begin position="114"/>
        <end position="136"/>
    </location>
</feature>
<evidence type="ECO:0000313" key="6">
    <source>
        <dbReference type="EMBL" id="MFC5815183.1"/>
    </source>
</evidence>
<keyword evidence="4" id="KW-1133">Transmembrane helix</keyword>
<dbReference type="GO" id="GO:0016301">
    <property type="term" value="F:kinase activity"/>
    <property type="evidence" value="ECO:0007669"/>
    <property type="project" value="UniProtKB-KW"/>
</dbReference>
<feature type="transmembrane region" description="Helical" evidence="4">
    <location>
        <begin position="53"/>
        <end position="72"/>
    </location>
</feature>
<keyword evidence="3" id="KW-0902">Two-component regulatory system</keyword>
<keyword evidence="7" id="KW-1185">Reference proteome</keyword>
<dbReference type="PANTHER" id="PTHR24421">
    <property type="entry name" value="NITRATE/NITRITE SENSOR PROTEIN NARX-RELATED"/>
    <property type="match status" value="1"/>
</dbReference>
<protein>
    <submittedName>
        <fullName evidence="6">Histidine kinase</fullName>
    </submittedName>
</protein>
<comment type="caution">
    <text evidence="6">The sequence shown here is derived from an EMBL/GenBank/DDBJ whole genome shotgun (WGS) entry which is preliminary data.</text>
</comment>
<evidence type="ECO:0000256" key="3">
    <source>
        <dbReference type="ARBA" id="ARBA00023012"/>
    </source>
</evidence>
<dbReference type="CDD" id="cd16917">
    <property type="entry name" value="HATPase_UhpB-NarQ-NarX-like"/>
    <property type="match status" value="1"/>
</dbReference>
<keyword evidence="4" id="KW-0472">Membrane</keyword>
<dbReference type="InterPro" id="IPR011712">
    <property type="entry name" value="Sig_transdc_His_kin_sub3_dim/P"/>
</dbReference>